<reference evidence="2" key="1">
    <citation type="submission" date="2020-08" db="EMBL/GenBank/DDBJ databases">
        <title>Whole genome shotgun sequence of Polymorphospora rubra NBRC 101157.</title>
        <authorList>
            <person name="Komaki H."/>
            <person name="Tamura T."/>
        </authorList>
    </citation>
    <scope>NUCLEOTIDE SEQUENCE</scope>
    <source>
        <strain evidence="2">NBRC 101157</strain>
    </source>
</reference>
<dbReference type="EMBL" id="AP023359">
    <property type="protein sequence ID" value="BCJ69742.1"/>
    <property type="molecule type" value="Genomic_DNA"/>
</dbReference>
<keyword evidence="1" id="KW-0812">Transmembrane</keyword>
<evidence type="ECO:0000313" key="3">
    <source>
        <dbReference type="Proteomes" id="UP000680866"/>
    </source>
</evidence>
<evidence type="ECO:0000313" key="2">
    <source>
        <dbReference type="EMBL" id="BCJ69742.1"/>
    </source>
</evidence>
<gene>
    <name evidence="2" type="ORF">Prubr_67630</name>
</gene>
<sequence>MRRWRLMNRGRKAVAGVATGVFLVLATIRTFVLDPDATNWQISLWALQAAAMLVAYLVWWRPTGPPREYRGVDLNAKRLHW</sequence>
<proteinExistence type="predicted"/>
<dbReference type="Proteomes" id="UP000680866">
    <property type="component" value="Chromosome"/>
</dbReference>
<dbReference type="AlphaFoldDB" id="A0A810N807"/>
<evidence type="ECO:0000256" key="1">
    <source>
        <dbReference type="SAM" id="Phobius"/>
    </source>
</evidence>
<name>A0A810N807_9ACTN</name>
<keyword evidence="3" id="KW-1185">Reference proteome</keyword>
<feature type="transmembrane region" description="Helical" evidence="1">
    <location>
        <begin position="40"/>
        <end position="60"/>
    </location>
</feature>
<keyword evidence="1" id="KW-1133">Transmembrane helix</keyword>
<organism evidence="2 3">
    <name type="scientific">Polymorphospora rubra</name>
    <dbReference type="NCBI Taxonomy" id="338584"/>
    <lineage>
        <taxon>Bacteria</taxon>
        <taxon>Bacillati</taxon>
        <taxon>Actinomycetota</taxon>
        <taxon>Actinomycetes</taxon>
        <taxon>Micromonosporales</taxon>
        <taxon>Micromonosporaceae</taxon>
        <taxon>Polymorphospora</taxon>
    </lineage>
</organism>
<protein>
    <submittedName>
        <fullName evidence="2">Uncharacterized protein</fullName>
    </submittedName>
</protein>
<keyword evidence="1" id="KW-0472">Membrane</keyword>
<accession>A0A810N807</accession>
<dbReference type="KEGG" id="pry:Prubr_67630"/>